<feature type="transmembrane region" description="Helical" evidence="13">
    <location>
        <begin position="222"/>
        <end position="242"/>
    </location>
</feature>
<keyword evidence="6 13" id="KW-0460">Magnesium</keyword>
<dbReference type="PANTHER" id="PTHR22926:SF5">
    <property type="entry name" value="PHOSPHO-N-ACETYLMURAMOYL-PENTAPEPTIDE-TRANSFERASE HOMOLOG"/>
    <property type="match status" value="1"/>
</dbReference>
<feature type="transmembrane region" description="Helical" evidence="13">
    <location>
        <begin position="286"/>
        <end position="307"/>
    </location>
</feature>
<evidence type="ECO:0000256" key="8">
    <source>
        <dbReference type="ARBA" id="ARBA00022984"/>
    </source>
</evidence>
<dbReference type="Pfam" id="PF10555">
    <property type="entry name" value="MraY_sig1"/>
    <property type="match status" value="1"/>
</dbReference>
<evidence type="ECO:0000256" key="3">
    <source>
        <dbReference type="ARBA" id="ARBA00022618"/>
    </source>
</evidence>
<dbReference type="PROSITE" id="PS01347">
    <property type="entry name" value="MRAY_1"/>
    <property type="match status" value="1"/>
</dbReference>
<keyword evidence="4 13" id="KW-0808">Transferase</keyword>
<keyword evidence="12 13" id="KW-0961">Cell wall biogenesis/degradation</keyword>
<reference evidence="17" key="1">
    <citation type="submission" date="2015-06" db="EMBL/GenBank/DDBJ databases">
        <authorList>
            <person name="Lim Y.L."/>
            <person name="Ee R."/>
            <person name="Yong D."/>
            <person name="How K.Y."/>
            <person name="Yin W.F."/>
            <person name="Chan K.G."/>
        </authorList>
    </citation>
    <scope>NUCLEOTIDE SEQUENCE [LARGE SCALE GENOMIC DNA]</scope>
    <source>
        <strain evidence="17">DSM 25325</strain>
    </source>
</reference>
<evidence type="ECO:0000256" key="15">
    <source>
        <dbReference type="PIRSR" id="PIRSR600715-1"/>
    </source>
</evidence>
<keyword evidence="5 13" id="KW-0812">Transmembrane</keyword>
<dbReference type="GO" id="GO:0008360">
    <property type="term" value="P:regulation of cell shape"/>
    <property type="evidence" value="ECO:0007669"/>
    <property type="project" value="UniProtKB-KW"/>
</dbReference>
<keyword evidence="7 13" id="KW-0133">Cell shape</keyword>
<dbReference type="Pfam" id="PF00953">
    <property type="entry name" value="Glycos_transf_4"/>
    <property type="match status" value="1"/>
</dbReference>
<keyword evidence="13 15" id="KW-0479">Metal-binding</keyword>
<keyword evidence="13" id="KW-1003">Cell membrane</keyword>
<keyword evidence="10 13" id="KW-0472">Membrane</keyword>
<feature type="transmembrane region" description="Helical" evidence="13">
    <location>
        <begin position="134"/>
        <end position="153"/>
    </location>
</feature>
<feature type="transmembrane region" description="Helical" evidence="13">
    <location>
        <begin position="313"/>
        <end position="336"/>
    </location>
</feature>
<dbReference type="UniPathway" id="UPA00219"/>
<keyword evidence="8 13" id="KW-0573">Peptidoglycan synthesis</keyword>
<gene>
    <name evidence="13" type="primary">mraY</name>
    <name evidence="16" type="ORF">ABW99_18865</name>
</gene>
<sequence>MLLTLAQWLHSDASFLRVFNYLTFRALMANLTALVIGLSCGPWVIRKLTAMKVGQAVRTDGPQTHLVKSGTPTMGGVLILIAITVSTLLWANLSNRFIWIVLLVTIGFGIIGWVDDYRKVVYKDPRGMSSREKYFWQSVIGLFAALYLAFSVSEANNLKVFELFVSWVRNGFPMGLPSKADLLLPFLKSVRYPLGVFGFIALTYFVIVGSSNAVNLTDGLDGLVIMPVVLVGGALGIFAYVMGNAVYSKYLLFPHIPGAGELLVFCSAMGGAGLAFLWYNTHPAQVFMGDVGALALGGALGTVAVIVRQEVVLFVMGGVFVVETMSVMLQVAWFKFTKRRYGEGRRIFKMAPLHHHFELSGWKETQVVVRFWIITLMLVLVGLSTLKLR</sequence>
<dbReference type="Proteomes" id="UP000036700">
    <property type="component" value="Chromosome"/>
</dbReference>
<dbReference type="InterPro" id="IPR018480">
    <property type="entry name" value="PNAcMuramoyl-5peptid_Trfase_CS"/>
</dbReference>
<comment type="subcellular location">
    <subcellularLocation>
        <location evidence="13">Cell membrane</location>
        <topology evidence="13">Multi-pass membrane protein</topology>
    </subcellularLocation>
    <subcellularLocation>
        <location evidence="1">Membrane</location>
        <topology evidence="1">Multi-pass membrane protein</topology>
    </subcellularLocation>
</comment>
<evidence type="ECO:0000313" key="17">
    <source>
        <dbReference type="Proteomes" id="UP000036700"/>
    </source>
</evidence>
<accession>A0A0G3ESD5</accession>
<dbReference type="HAMAP" id="MF_00038">
    <property type="entry name" value="MraY"/>
    <property type="match status" value="1"/>
</dbReference>
<dbReference type="CDD" id="cd06852">
    <property type="entry name" value="GT_MraY"/>
    <property type="match status" value="1"/>
</dbReference>
<dbReference type="GO" id="GO:0051992">
    <property type="term" value="F:UDP-N-acetylmuramoyl-L-alanyl-D-glutamyl-meso-2,6-diaminopimelyl-D-alanyl-D-alanine:undecaprenyl-phosphate transferase activity"/>
    <property type="evidence" value="ECO:0007669"/>
    <property type="project" value="RHEA"/>
</dbReference>
<dbReference type="RefSeq" id="WP_047215865.1">
    <property type="nucleotide sequence ID" value="NZ_CP011568.3"/>
</dbReference>
<dbReference type="KEGG" id="ptx:ABW99_18865"/>
<dbReference type="InterPro" id="IPR003524">
    <property type="entry name" value="PNAcMuramoyl-5peptid_Trfase"/>
</dbReference>
<feature type="transmembrane region" description="Helical" evidence="13">
    <location>
        <begin position="192"/>
        <end position="210"/>
    </location>
</feature>
<feature type="transmembrane region" description="Helical" evidence="13">
    <location>
        <begin position="367"/>
        <end position="386"/>
    </location>
</feature>
<dbReference type="PATRIC" id="fig|445709.3.peg.3964"/>
<evidence type="ECO:0000256" key="12">
    <source>
        <dbReference type="ARBA" id="ARBA00023316"/>
    </source>
</evidence>
<dbReference type="InterPro" id="IPR000715">
    <property type="entry name" value="Glycosyl_transferase_4"/>
</dbReference>
<organism evidence="16 17">
    <name type="scientific">Pandoraea thiooxydans</name>
    <dbReference type="NCBI Taxonomy" id="445709"/>
    <lineage>
        <taxon>Bacteria</taxon>
        <taxon>Pseudomonadati</taxon>
        <taxon>Pseudomonadota</taxon>
        <taxon>Betaproteobacteria</taxon>
        <taxon>Burkholderiales</taxon>
        <taxon>Burkholderiaceae</taxon>
        <taxon>Pandoraea</taxon>
    </lineage>
</organism>
<comment type="catalytic activity">
    <reaction evidence="13">
        <text>UDP-N-acetyl-alpha-D-muramoyl-L-alanyl-gamma-D-glutamyl-meso-2,6-diaminopimeloyl-D-alanyl-D-alanine + di-trans,octa-cis-undecaprenyl phosphate = di-trans,octa-cis-undecaprenyl diphospho-N-acetyl-alpha-D-muramoyl-L-alanyl-D-glutamyl-meso-2,6-diaminopimeloyl-D-alanyl-D-alanine + UMP</text>
        <dbReference type="Rhea" id="RHEA:28386"/>
        <dbReference type="ChEBI" id="CHEBI:57865"/>
        <dbReference type="ChEBI" id="CHEBI:60392"/>
        <dbReference type="ChEBI" id="CHEBI:61386"/>
        <dbReference type="ChEBI" id="CHEBI:61387"/>
        <dbReference type="EC" id="2.7.8.13"/>
    </reaction>
</comment>
<comment type="function">
    <text evidence="13">Catalyzes the initial step of the lipid cycle reactions in the biosynthesis of the cell wall peptidoglycan: transfers peptidoglycan precursor phospho-MurNAc-pentapeptide from UDP-MurNAc-pentapeptide onto the lipid carrier undecaprenyl phosphate, yielding undecaprenyl-pyrophosphoryl-MurNAc-pentapeptide, known as lipid I.</text>
</comment>
<proteinExistence type="inferred from homology"/>
<dbReference type="GO" id="GO:0008963">
    <property type="term" value="F:phospho-N-acetylmuramoyl-pentapeptide-transferase activity"/>
    <property type="evidence" value="ECO:0007669"/>
    <property type="project" value="UniProtKB-UniRule"/>
</dbReference>
<evidence type="ECO:0000256" key="11">
    <source>
        <dbReference type="ARBA" id="ARBA00023306"/>
    </source>
</evidence>
<keyword evidence="9 13" id="KW-1133">Transmembrane helix</keyword>
<dbReference type="STRING" id="445709.ABW99_18865"/>
<evidence type="ECO:0000256" key="10">
    <source>
        <dbReference type="ARBA" id="ARBA00023136"/>
    </source>
</evidence>
<feature type="binding site" evidence="15">
    <location>
        <position position="290"/>
    </location>
    <ligand>
        <name>Mg(2+)</name>
        <dbReference type="ChEBI" id="CHEBI:18420"/>
    </ligand>
</feature>
<evidence type="ECO:0000256" key="2">
    <source>
        <dbReference type="ARBA" id="ARBA00005583"/>
    </source>
</evidence>
<comment type="pathway">
    <text evidence="13">Cell wall biogenesis; peptidoglycan biosynthesis.</text>
</comment>
<protein>
    <recommendedName>
        <fullName evidence="13 14">Phospho-N-acetylmuramoyl-pentapeptide-transferase</fullName>
        <ecNumber evidence="13 14">2.7.8.13</ecNumber>
    </recommendedName>
    <alternativeName>
        <fullName evidence="13">UDP-MurNAc-pentapeptide phosphotransferase</fullName>
    </alternativeName>
</protein>
<dbReference type="NCBIfam" id="TIGR00445">
    <property type="entry name" value="mraY"/>
    <property type="match status" value="1"/>
</dbReference>
<keyword evidence="17" id="KW-1185">Reference proteome</keyword>
<dbReference type="GO" id="GO:0009252">
    <property type="term" value="P:peptidoglycan biosynthetic process"/>
    <property type="evidence" value="ECO:0007669"/>
    <property type="project" value="UniProtKB-UniRule"/>
</dbReference>
<comment type="similarity">
    <text evidence="2 13">Belongs to the glycosyltransferase 4 family. MraY subfamily.</text>
</comment>
<dbReference type="PROSITE" id="PS01348">
    <property type="entry name" value="MRAY_2"/>
    <property type="match status" value="1"/>
</dbReference>
<evidence type="ECO:0000256" key="9">
    <source>
        <dbReference type="ARBA" id="ARBA00022989"/>
    </source>
</evidence>
<feature type="binding site" evidence="15">
    <location>
        <position position="215"/>
    </location>
    <ligand>
        <name>Mg(2+)</name>
        <dbReference type="ChEBI" id="CHEBI:18420"/>
    </ligand>
</feature>
<dbReference type="GO" id="GO:0051301">
    <property type="term" value="P:cell division"/>
    <property type="evidence" value="ECO:0007669"/>
    <property type="project" value="UniProtKB-KW"/>
</dbReference>
<evidence type="ECO:0000256" key="4">
    <source>
        <dbReference type="ARBA" id="ARBA00022679"/>
    </source>
</evidence>
<evidence type="ECO:0000256" key="13">
    <source>
        <dbReference type="HAMAP-Rule" id="MF_00038"/>
    </source>
</evidence>
<feature type="transmembrane region" description="Helical" evidence="13">
    <location>
        <begin position="97"/>
        <end position="114"/>
    </location>
</feature>
<name>A0A0G3ESD5_9BURK</name>
<comment type="cofactor">
    <cofactor evidence="13 15">
        <name>Mg(2+)</name>
        <dbReference type="ChEBI" id="CHEBI:18420"/>
    </cofactor>
</comment>
<evidence type="ECO:0000256" key="7">
    <source>
        <dbReference type="ARBA" id="ARBA00022960"/>
    </source>
</evidence>
<dbReference type="EC" id="2.7.8.13" evidence="13 14"/>
<dbReference type="GO" id="GO:0071555">
    <property type="term" value="P:cell wall organization"/>
    <property type="evidence" value="ECO:0007669"/>
    <property type="project" value="UniProtKB-KW"/>
</dbReference>
<dbReference type="GO" id="GO:0046872">
    <property type="term" value="F:metal ion binding"/>
    <property type="evidence" value="ECO:0007669"/>
    <property type="project" value="UniProtKB-KW"/>
</dbReference>
<evidence type="ECO:0000256" key="5">
    <source>
        <dbReference type="ARBA" id="ARBA00022692"/>
    </source>
</evidence>
<dbReference type="AlphaFoldDB" id="A0A0G3ESD5"/>
<evidence type="ECO:0000256" key="14">
    <source>
        <dbReference type="NCBIfam" id="TIGR00445"/>
    </source>
</evidence>
<dbReference type="PANTHER" id="PTHR22926">
    <property type="entry name" value="PHOSPHO-N-ACETYLMURAMOYL-PENTAPEPTIDE-TRANSFERASE"/>
    <property type="match status" value="1"/>
</dbReference>
<keyword evidence="11 13" id="KW-0131">Cell cycle</keyword>
<dbReference type="OrthoDB" id="9805475at2"/>
<evidence type="ECO:0000256" key="1">
    <source>
        <dbReference type="ARBA" id="ARBA00004141"/>
    </source>
</evidence>
<feature type="transmembrane region" description="Helical" evidence="13">
    <location>
        <begin position="66"/>
        <end position="91"/>
    </location>
</feature>
<evidence type="ECO:0000313" key="16">
    <source>
        <dbReference type="EMBL" id="AKJ69958.1"/>
    </source>
</evidence>
<feature type="transmembrane region" description="Helical" evidence="13">
    <location>
        <begin position="23"/>
        <end position="45"/>
    </location>
</feature>
<dbReference type="GO" id="GO:0005886">
    <property type="term" value="C:plasma membrane"/>
    <property type="evidence" value="ECO:0007669"/>
    <property type="project" value="UniProtKB-SubCell"/>
</dbReference>
<evidence type="ECO:0000256" key="6">
    <source>
        <dbReference type="ARBA" id="ARBA00022842"/>
    </source>
</evidence>
<feature type="transmembrane region" description="Helical" evidence="13">
    <location>
        <begin position="262"/>
        <end position="279"/>
    </location>
</feature>
<dbReference type="EMBL" id="CP011568">
    <property type="protein sequence ID" value="AKJ69958.1"/>
    <property type="molecule type" value="Genomic_DNA"/>
</dbReference>
<keyword evidence="3 13" id="KW-0132">Cell division</keyword>